<protein>
    <submittedName>
        <fullName evidence="2">Uncharacterized protein</fullName>
    </submittedName>
</protein>
<accession>A0A521DV56</accession>
<feature type="compositionally biased region" description="Polar residues" evidence="1">
    <location>
        <begin position="16"/>
        <end position="27"/>
    </location>
</feature>
<gene>
    <name evidence="2" type="ORF">SAMN06264849_1079</name>
</gene>
<sequence length="110" mass="11958">MDVCIKTQSFRVNDVNGSLNIGTTLNIRSARPKPEPTPPEREPEPVQPPATPPDVPIGPPLPPPPAPAPAPGPAMGYVSNPYLWKKRGWRNGTFYQLSPPVVVTSPILYR</sequence>
<keyword evidence="3" id="KW-1185">Reference proteome</keyword>
<dbReference type="EMBL" id="FXTI01000007">
    <property type="protein sequence ID" value="SMO75518.1"/>
    <property type="molecule type" value="Genomic_DNA"/>
</dbReference>
<evidence type="ECO:0000256" key="1">
    <source>
        <dbReference type="SAM" id="MobiDB-lite"/>
    </source>
</evidence>
<reference evidence="2 3" key="1">
    <citation type="submission" date="2017-05" db="EMBL/GenBank/DDBJ databases">
        <authorList>
            <person name="Varghese N."/>
            <person name="Submissions S."/>
        </authorList>
    </citation>
    <scope>NUCLEOTIDE SEQUENCE [LARGE SCALE GENOMIC DNA]</scope>
    <source>
        <strain evidence="2 3">DSM 45474</strain>
    </source>
</reference>
<feature type="region of interest" description="Disordered" evidence="1">
    <location>
        <begin position="16"/>
        <end position="74"/>
    </location>
</feature>
<evidence type="ECO:0000313" key="2">
    <source>
        <dbReference type="EMBL" id="SMO75518.1"/>
    </source>
</evidence>
<feature type="compositionally biased region" description="Pro residues" evidence="1">
    <location>
        <begin position="45"/>
        <end position="72"/>
    </location>
</feature>
<feature type="compositionally biased region" description="Basic and acidic residues" evidence="1">
    <location>
        <begin position="32"/>
        <end position="44"/>
    </location>
</feature>
<proteinExistence type="predicted"/>
<dbReference type="Proteomes" id="UP000315636">
    <property type="component" value="Unassembled WGS sequence"/>
</dbReference>
<organism evidence="2 3">
    <name type="scientific">Melghirimyces algeriensis</name>
    <dbReference type="NCBI Taxonomy" id="910412"/>
    <lineage>
        <taxon>Bacteria</taxon>
        <taxon>Bacillati</taxon>
        <taxon>Bacillota</taxon>
        <taxon>Bacilli</taxon>
        <taxon>Bacillales</taxon>
        <taxon>Thermoactinomycetaceae</taxon>
        <taxon>Melghirimyces</taxon>
    </lineage>
</organism>
<dbReference type="AlphaFoldDB" id="A0A521DV56"/>
<evidence type="ECO:0000313" key="3">
    <source>
        <dbReference type="Proteomes" id="UP000315636"/>
    </source>
</evidence>
<name>A0A521DV56_9BACL</name>